<protein>
    <submittedName>
        <fullName evidence="1">Uncharacterized protein</fullName>
    </submittedName>
</protein>
<dbReference type="AlphaFoldDB" id="A0A822YGS0"/>
<gene>
    <name evidence="1" type="ORF">HUJ06_010548</name>
</gene>
<proteinExistence type="predicted"/>
<sequence>MSLGSWVQENVPYSPLGFDVYFEFWAPLEKKFTKNSSQLGMEVESWSCKPKAHSLPTVLFIQKKLNKCREPWDWNPMRF</sequence>
<reference evidence="1 2" key="1">
    <citation type="journal article" date="2020" name="Mol. Biol. Evol.">
        <title>Distinct Expression and Methylation Patterns for Genes with Different Fates following a Single Whole-Genome Duplication in Flowering Plants.</title>
        <authorList>
            <person name="Shi T."/>
            <person name="Rahmani R.S."/>
            <person name="Gugger P.F."/>
            <person name="Wang M."/>
            <person name="Li H."/>
            <person name="Zhang Y."/>
            <person name="Li Z."/>
            <person name="Wang Q."/>
            <person name="Van de Peer Y."/>
            <person name="Marchal K."/>
            <person name="Chen J."/>
        </authorList>
    </citation>
    <scope>NUCLEOTIDE SEQUENCE [LARGE SCALE GENOMIC DNA]</scope>
    <source>
        <tissue evidence="1">Leaf</tissue>
    </source>
</reference>
<organism evidence="1 2">
    <name type="scientific">Nelumbo nucifera</name>
    <name type="common">Sacred lotus</name>
    <dbReference type="NCBI Taxonomy" id="4432"/>
    <lineage>
        <taxon>Eukaryota</taxon>
        <taxon>Viridiplantae</taxon>
        <taxon>Streptophyta</taxon>
        <taxon>Embryophyta</taxon>
        <taxon>Tracheophyta</taxon>
        <taxon>Spermatophyta</taxon>
        <taxon>Magnoliopsida</taxon>
        <taxon>Proteales</taxon>
        <taxon>Nelumbonaceae</taxon>
        <taxon>Nelumbo</taxon>
    </lineage>
</organism>
<name>A0A822YGS0_NELNU</name>
<comment type="caution">
    <text evidence="1">The sequence shown here is derived from an EMBL/GenBank/DDBJ whole genome shotgun (WGS) entry which is preliminary data.</text>
</comment>
<dbReference type="EMBL" id="DUZY01000003">
    <property type="protein sequence ID" value="DAD31697.1"/>
    <property type="molecule type" value="Genomic_DNA"/>
</dbReference>
<keyword evidence="2" id="KW-1185">Reference proteome</keyword>
<evidence type="ECO:0000313" key="1">
    <source>
        <dbReference type="EMBL" id="DAD31697.1"/>
    </source>
</evidence>
<dbReference type="Proteomes" id="UP000607653">
    <property type="component" value="Unassembled WGS sequence"/>
</dbReference>
<evidence type="ECO:0000313" key="2">
    <source>
        <dbReference type="Proteomes" id="UP000607653"/>
    </source>
</evidence>
<accession>A0A822YGS0</accession>